<comment type="caution">
    <text evidence="7">The sequence shown here is derived from an EMBL/GenBank/DDBJ whole genome shotgun (WGS) entry which is preliminary data.</text>
</comment>
<gene>
    <name evidence="7" type="ORF">TIFTF001_026673</name>
</gene>
<evidence type="ECO:0000256" key="1">
    <source>
        <dbReference type="ARBA" id="ARBA00004123"/>
    </source>
</evidence>
<name>A0AA88DMI6_FICCA</name>
<keyword evidence="3" id="KW-0238">DNA-binding</keyword>
<dbReference type="SUPFAM" id="SSF46689">
    <property type="entry name" value="Homeodomain-like"/>
    <property type="match status" value="1"/>
</dbReference>
<dbReference type="InterPro" id="IPR006447">
    <property type="entry name" value="Myb_dom_plants"/>
</dbReference>
<evidence type="ECO:0000256" key="2">
    <source>
        <dbReference type="ARBA" id="ARBA00023015"/>
    </source>
</evidence>
<dbReference type="PANTHER" id="PTHR31003">
    <property type="entry name" value="MYB FAMILY TRANSCRIPTION FACTOR"/>
    <property type="match status" value="1"/>
</dbReference>
<evidence type="ECO:0000256" key="5">
    <source>
        <dbReference type="ARBA" id="ARBA00023242"/>
    </source>
</evidence>
<evidence type="ECO:0000256" key="3">
    <source>
        <dbReference type="ARBA" id="ARBA00023125"/>
    </source>
</evidence>
<protein>
    <recommendedName>
        <fullName evidence="6">HTH myb-type domain-containing protein</fullName>
    </recommendedName>
</protein>
<dbReference type="PROSITE" id="PS51294">
    <property type="entry name" value="HTH_MYB"/>
    <property type="match status" value="1"/>
</dbReference>
<dbReference type="GO" id="GO:0003700">
    <property type="term" value="F:DNA-binding transcription factor activity"/>
    <property type="evidence" value="ECO:0007669"/>
    <property type="project" value="InterPro"/>
</dbReference>
<evidence type="ECO:0000313" key="7">
    <source>
        <dbReference type="EMBL" id="GMN57569.1"/>
    </source>
</evidence>
<keyword evidence="4" id="KW-0804">Transcription</keyword>
<comment type="subcellular location">
    <subcellularLocation>
        <location evidence="1">Nucleus</location>
    </subcellularLocation>
</comment>
<evidence type="ECO:0000259" key="6">
    <source>
        <dbReference type="PROSITE" id="PS51294"/>
    </source>
</evidence>
<dbReference type="GO" id="GO:0003677">
    <property type="term" value="F:DNA binding"/>
    <property type="evidence" value="ECO:0007669"/>
    <property type="project" value="UniProtKB-KW"/>
</dbReference>
<dbReference type="PANTHER" id="PTHR31003:SF19">
    <property type="entry name" value="MYB FAMILY TRANSCRIPTION FACTOR EFM"/>
    <property type="match status" value="1"/>
</dbReference>
<dbReference type="AlphaFoldDB" id="A0AA88DMI6"/>
<proteinExistence type="predicted"/>
<accession>A0AA88DMI6</accession>
<dbReference type="InterPro" id="IPR017930">
    <property type="entry name" value="Myb_dom"/>
</dbReference>
<reference evidence="7" key="1">
    <citation type="submission" date="2023-07" db="EMBL/GenBank/DDBJ databases">
        <title>draft genome sequence of fig (Ficus carica).</title>
        <authorList>
            <person name="Takahashi T."/>
            <person name="Nishimura K."/>
        </authorList>
    </citation>
    <scope>NUCLEOTIDE SEQUENCE</scope>
</reference>
<evidence type="ECO:0000256" key="4">
    <source>
        <dbReference type="ARBA" id="ARBA00023163"/>
    </source>
</evidence>
<feature type="domain" description="HTH myb-type" evidence="6">
    <location>
        <begin position="185"/>
        <end position="244"/>
    </location>
</feature>
<dbReference type="InterPro" id="IPR058673">
    <property type="entry name" value="HHO5-like_N"/>
</dbReference>
<dbReference type="GO" id="GO:0005634">
    <property type="term" value="C:nucleus"/>
    <property type="evidence" value="ECO:0007669"/>
    <property type="project" value="UniProtKB-SubCell"/>
</dbReference>
<dbReference type="Gene3D" id="1.10.10.60">
    <property type="entry name" value="Homeodomain-like"/>
    <property type="match status" value="1"/>
</dbReference>
<keyword evidence="8" id="KW-1185">Reference proteome</keyword>
<dbReference type="InterPro" id="IPR009057">
    <property type="entry name" value="Homeodomain-like_sf"/>
</dbReference>
<dbReference type="Pfam" id="PF26575">
    <property type="entry name" value="HHO5_N"/>
    <property type="match status" value="1"/>
</dbReference>
<dbReference type="NCBIfam" id="TIGR01557">
    <property type="entry name" value="myb_SHAQKYF"/>
    <property type="match status" value="1"/>
</dbReference>
<evidence type="ECO:0000313" key="8">
    <source>
        <dbReference type="Proteomes" id="UP001187192"/>
    </source>
</evidence>
<organism evidence="7 8">
    <name type="scientific">Ficus carica</name>
    <name type="common">Common fig</name>
    <dbReference type="NCBI Taxonomy" id="3494"/>
    <lineage>
        <taxon>Eukaryota</taxon>
        <taxon>Viridiplantae</taxon>
        <taxon>Streptophyta</taxon>
        <taxon>Embryophyta</taxon>
        <taxon>Tracheophyta</taxon>
        <taxon>Spermatophyta</taxon>
        <taxon>Magnoliopsida</taxon>
        <taxon>eudicotyledons</taxon>
        <taxon>Gunneridae</taxon>
        <taxon>Pentapetalae</taxon>
        <taxon>rosids</taxon>
        <taxon>fabids</taxon>
        <taxon>Rosales</taxon>
        <taxon>Moraceae</taxon>
        <taxon>Ficeae</taxon>
        <taxon>Ficus</taxon>
    </lineage>
</organism>
<sequence>MGSTSSNSPNSLQLSLGLKPSYVPKTIANLFSDLAKVDDVQKKLSVLDDYLKKYEEELARVEPFRRDLPQCMLLLMDAIDIMKGEISKLITNHGEEESEFDDQIRRVDEFSKCKRRIYENDGINISPPWSSIQENGTEIHKEMAILASESQKTPMIDSDRFGLSLKVNQAPEIKQQEQFSDPTWKTRTRRHWTHELHARFQWALDVLGGPEAATPKQIKEVMRVSGLTNDQIKSHLQVQSRFILKGALE</sequence>
<dbReference type="EMBL" id="BTGU01000071">
    <property type="protein sequence ID" value="GMN57569.1"/>
    <property type="molecule type" value="Genomic_DNA"/>
</dbReference>
<keyword evidence="5" id="KW-0539">Nucleus</keyword>
<keyword evidence="2" id="KW-0805">Transcription regulation</keyword>
<dbReference type="InterPro" id="IPR044787">
    <property type="entry name" value="HHO5-like"/>
</dbReference>
<dbReference type="Proteomes" id="UP001187192">
    <property type="component" value="Unassembled WGS sequence"/>
</dbReference>